<dbReference type="InterPro" id="IPR002048">
    <property type="entry name" value="EF_hand_dom"/>
</dbReference>
<dbReference type="SMART" id="SM00164">
    <property type="entry name" value="TBC"/>
    <property type="match status" value="1"/>
</dbReference>
<evidence type="ECO:0000313" key="4">
    <source>
        <dbReference type="EMBL" id="WFD40461.1"/>
    </source>
</evidence>
<dbReference type="SUPFAM" id="SSF47923">
    <property type="entry name" value="Ypt/Rab-GAP domain of gyp1p"/>
    <property type="match status" value="2"/>
</dbReference>
<dbReference type="PANTHER" id="PTHR47219">
    <property type="entry name" value="RAB GTPASE-ACTIVATING PROTEIN 1-LIKE"/>
    <property type="match status" value="1"/>
</dbReference>
<dbReference type="RefSeq" id="XP_060123358.1">
    <property type="nucleotide sequence ID" value="XM_060267375.1"/>
</dbReference>
<dbReference type="PANTHER" id="PTHR47219:SF20">
    <property type="entry name" value="TBC1 DOMAIN FAMILY MEMBER 2B"/>
    <property type="match status" value="1"/>
</dbReference>
<dbReference type="PROSITE" id="PS50222">
    <property type="entry name" value="EF_HAND_2"/>
    <property type="match status" value="1"/>
</dbReference>
<dbReference type="InterPro" id="IPR050302">
    <property type="entry name" value="Rab_GAP_TBC_domain"/>
</dbReference>
<dbReference type="FunFam" id="1.10.472.80:FF:000051">
    <property type="entry name" value="Probable MDR1-Mac1p interacting protein"/>
    <property type="match status" value="1"/>
</dbReference>
<proteinExistence type="predicted"/>
<dbReference type="Pfam" id="PF00566">
    <property type="entry name" value="RabGAP-TBC"/>
    <property type="match status" value="1"/>
</dbReference>
<dbReference type="Proteomes" id="UP001217754">
    <property type="component" value="Chromosome 6"/>
</dbReference>
<gene>
    <name evidence="4" type="ORF">MJAP1_003447</name>
</gene>
<dbReference type="GO" id="GO:0031267">
    <property type="term" value="F:small GTPase binding"/>
    <property type="evidence" value="ECO:0007669"/>
    <property type="project" value="TreeGrafter"/>
</dbReference>
<protein>
    <submittedName>
        <fullName evidence="4">Uncharacterized protein</fullName>
    </submittedName>
</protein>
<dbReference type="FunFam" id="1.10.8.270:FF:000015">
    <property type="entry name" value="GTPase activating protein (Gyp2)"/>
    <property type="match status" value="1"/>
</dbReference>
<dbReference type="AlphaFoldDB" id="A0AAF0F0D0"/>
<dbReference type="InterPro" id="IPR004182">
    <property type="entry name" value="GRAM"/>
</dbReference>
<dbReference type="InterPro" id="IPR035969">
    <property type="entry name" value="Rab-GAP_TBC_sf"/>
</dbReference>
<evidence type="ECO:0000256" key="1">
    <source>
        <dbReference type="ARBA" id="ARBA00022468"/>
    </source>
</evidence>
<sequence>MSTIVHSLRDYRPPTRAQQFADTFGLPPDEGPYVDAAGIRAEIVSAVLSLSNPNEEGQEDLVYAGRLTLTPSFLCFASQGDRGRGCRVAIPLSTVRRVERLNTRDAVFALSISVWHGMQLIFQLNALRPSCEGFCNALRDRLRAHLSEMKQLKPFLAGCYSEMMLKESGEEPVEGDALEPTPPAEGTLIDTEPSGGAYAKSASDIPYHMGLGAQFGFPGDPKKLKEKSKMRLWKEYLRLHGRNITLLRYPQFTRLVQVGLPNRLRGEIWEVSSGSIYRRMANLGVYQQILEEHKGMTSISTEEIEKDLNRSLPEYAAYQSPEGIETLRRVLVAYSWKNRELGYCQAMNIVVAALLIYMSEEQCFWMLDTLCERLLPGYYTQSMSGTLLDQKVFENLVQTTMPVLHEHFVRHDMQLSVVTLPWLLSLYINSMPMVFAFRIVDCFMAFGSRVLFQIGLAILKINGDDILQVTDDGTLIGILRNFFRTLGDSAYPESPDPRRQQVTRFQQLLVVAFREFSVITNETIDGERKRFRQQIVDEIEAFARRCAIRNLKDHGHFDKAQLGLIYDQVVEAIYRARHAPESLTGTAPENAAVIPAVLDPMQDLKEMRINLTTFRLFLGEIATWARDEYIVSNGLQERIERRMPEQDLAARIFAFWDRDNCGSLTFQDIVTGLDELMSAEGDVAKTTEWFFRLHGHGKEFLTRNEVLILSESLLFMYRNEPGDD</sequence>
<feature type="domain" description="Rab-GAP TBC" evidence="2">
    <location>
        <begin position="259"/>
        <end position="447"/>
    </location>
</feature>
<evidence type="ECO:0000259" key="3">
    <source>
        <dbReference type="PROSITE" id="PS50222"/>
    </source>
</evidence>
<reference evidence="4" key="1">
    <citation type="submission" date="2023-03" db="EMBL/GenBank/DDBJ databases">
        <title>Mating type loci evolution in Malassezia.</title>
        <authorList>
            <person name="Coelho M.A."/>
        </authorList>
    </citation>
    <scope>NUCLEOTIDE SEQUENCE</scope>
    <source>
        <strain evidence="4">CBS 9431</strain>
    </source>
</reference>
<dbReference type="GeneID" id="85227098"/>
<keyword evidence="5" id="KW-1185">Reference proteome</keyword>
<dbReference type="PROSITE" id="PS50086">
    <property type="entry name" value="TBC_RABGAP"/>
    <property type="match status" value="1"/>
</dbReference>
<dbReference type="InterPro" id="IPR011992">
    <property type="entry name" value="EF-hand-dom_pair"/>
</dbReference>
<dbReference type="Gene3D" id="1.10.8.270">
    <property type="entry name" value="putative rabgap domain of human tbc1 domain family member 14 like domains"/>
    <property type="match status" value="1"/>
</dbReference>
<name>A0AAF0F0D0_9BASI</name>
<keyword evidence="1" id="KW-0343">GTPase activation</keyword>
<organism evidence="4 5">
    <name type="scientific">Malassezia japonica</name>
    <dbReference type="NCBI Taxonomy" id="223818"/>
    <lineage>
        <taxon>Eukaryota</taxon>
        <taxon>Fungi</taxon>
        <taxon>Dikarya</taxon>
        <taxon>Basidiomycota</taxon>
        <taxon>Ustilaginomycotina</taxon>
        <taxon>Malasseziomycetes</taxon>
        <taxon>Malasseziales</taxon>
        <taxon>Malasseziaceae</taxon>
        <taxon>Malassezia</taxon>
    </lineage>
</organism>
<feature type="domain" description="EF-hand" evidence="3">
    <location>
        <begin position="644"/>
        <end position="679"/>
    </location>
</feature>
<dbReference type="GO" id="GO:0005509">
    <property type="term" value="F:calcium ion binding"/>
    <property type="evidence" value="ECO:0007669"/>
    <property type="project" value="InterPro"/>
</dbReference>
<evidence type="ECO:0000259" key="2">
    <source>
        <dbReference type="PROSITE" id="PS50086"/>
    </source>
</evidence>
<dbReference type="GO" id="GO:0005096">
    <property type="term" value="F:GTPase activator activity"/>
    <property type="evidence" value="ECO:0007669"/>
    <property type="project" value="UniProtKB-KW"/>
</dbReference>
<dbReference type="Pfam" id="PF02893">
    <property type="entry name" value="GRAM"/>
    <property type="match status" value="1"/>
</dbReference>
<dbReference type="SMART" id="SM00568">
    <property type="entry name" value="GRAM"/>
    <property type="match status" value="1"/>
</dbReference>
<dbReference type="InterPro" id="IPR000195">
    <property type="entry name" value="Rab-GAP-TBC_dom"/>
</dbReference>
<dbReference type="EMBL" id="CP119963">
    <property type="protein sequence ID" value="WFD40461.1"/>
    <property type="molecule type" value="Genomic_DNA"/>
</dbReference>
<evidence type="ECO:0000313" key="5">
    <source>
        <dbReference type="Proteomes" id="UP001217754"/>
    </source>
</evidence>
<dbReference type="Gene3D" id="1.10.238.10">
    <property type="entry name" value="EF-hand"/>
    <property type="match status" value="1"/>
</dbReference>
<accession>A0AAF0F0D0</accession>
<dbReference type="SUPFAM" id="SSF47473">
    <property type="entry name" value="EF-hand"/>
    <property type="match status" value="1"/>
</dbReference>
<dbReference type="Gene3D" id="1.10.472.80">
    <property type="entry name" value="Ypt/Rab-GAP domain of gyp1p, domain 3"/>
    <property type="match status" value="1"/>
</dbReference>